<accession>A0ABS8IF86</accession>
<dbReference type="InterPro" id="IPR028098">
    <property type="entry name" value="Glyco_trans_4-like_N"/>
</dbReference>
<dbReference type="RefSeq" id="WP_229488368.1">
    <property type="nucleotide sequence ID" value="NZ_JAIVFQ010000060.1"/>
</dbReference>
<name>A0ABS8IF86_9NOSO</name>
<dbReference type="InterPro" id="IPR001296">
    <property type="entry name" value="Glyco_trans_1"/>
</dbReference>
<feature type="domain" description="Glycosyltransferase subfamily 4-like N-terminal" evidence="2">
    <location>
        <begin position="14"/>
        <end position="177"/>
    </location>
</feature>
<dbReference type="SUPFAM" id="SSF53756">
    <property type="entry name" value="UDP-Glycosyltransferase/glycogen phosphorylase"/>
    <property type="match status" value="1"/>
</dbReference>
<dbReference type="Gene3D" id="3.40.50.2000">
    <property type="entry name" value="Glycogen Phosphorylase B"/>
    <property type="match status" value="2"/>
</dbReference>
<keyword evidence="4" id="KW-1185">Reference proteome</keyword>
<organism evidence="3 4">
    <name type="scientific">Nostoc favosum CHAB5714</name>
    <dbReference type="NCBI Taxonomy" id="2780399"/>
    <lineage>
        <taxon>Bacteria</taxon>
        <taxon>Bacillati</taxon>
        <taxon>Cyanobacteriota</taxon>
        <taxon>Cyanophyceae</taxon>
        <taxon>Nostocales</taxon>
        <taxon>Nostocaceae</taxon>
        <taxon>Nostoc</taxon>
        <taxon>Nostoc favosum</taxon>
    </lineage>
</organism>
<evidence type="ECO:0000313" key="3">
    <source>
        <dbReference type="EMBL" id="MCC5602829.1"/>
    </source>
</evidence>
<reference evidence="3 4" key="1">
    <citation type="journal article" date="2021" name="Microorganisms">
        <title>Genome Evolution of Filamentous Cyanobacterium Nostoc Species: From Facultative Symbiosis to Free Living.</title>
        <authorList>
            <person name="Huo D."/>
            <person name="Li H."/>
            <person name="Cai F."/>
            <person name="Guo X."/>
            <person name="Qiao Z."/>
            <person name="Wang W."/>
            <person name="Yu G."/>
            <person name="Li R."/>
        </authorList>
    </citation>
    <scope>NUCLEOTIDE SEQUENCE [LARGE SCALE GENOMIC DNA]</scope>
    <source>
        <strain evidence="3 4">CHAB 5714</strain>
    </source>
</reference>
<feature type="domain" description="Glycosyl transferase family 1" evidence="1">
    <location>
        <begin position="197"/>
        <end position="347"/>
    </location>
</feature>
<dbReference type="Pfam" id="PF13439">
    <property type="entry name" value="Glyco_transf_4"/>
    <property type="match status" value="1"/>
</dbReference>
<dbReference type="EMBL" id="JAIVFQ010000060">
    <property type="protein sequence ID" value="MCC5602829.1"/>
    <property type="molecule type" value="Genomic_DNA"/>
</dbReference>
<dbReference type="PANTHER" id="PTHR45947">
    <property type="entry name" value="SULFOQUINOVOSYL TRANSFERASE SQD2"/>
    <property type="match status" value="1"/>
</dbReference>
<dbReference type="Pfam" id="PF00534">
    <property type="entry name" value="Glycos_transf_1"/>
    <property type="match status" value="1"/>
</dbReference>
<sequence>MRIALFTETFLPKVDGIVTRLRHTVDHLQRSGNQVLVIAPDGGITEHKGAKVYGVTGFPLPLYPELKMALPRPAIGYALEEFKPDVIHVVNPAVLGLSGIFYSKILKIPLVASYHTHLPQYLQHYGLGMLEGFLWELLKGAHNQAALNLCTSTAMVEELTAHGIERVDLWQRGVDTELFHPDLASVEMRSRLSKNHPESPLLLYVGRLSAEKEIERIKPILEAIPEARLALVGDGPHREALQKHFAGTNTYFVGYLMGQELGSAFASADAFIFPSRTETLGLVLLEAMAAGCPVVAARSGGIPDIVTDEVNGYLFEPTADVQGAIAATVRLLEQKQQRDIIRKNARQEAESWGWAAATRQLQDYYQKVIFSEELAKSGNGE</sequence>
<dbReference type="CDD" id="cd03814">
    <property type="entry name" value="GT4-like"/>
    <property type="match status" value="1"/>
</dbReference>
<gene>
    <name evidence="3" type="ORF">LC586_27450</name>
</gene>
<dbReference type="PANTHER" id="PTHR45947:SF3">
    <property type="entry name" value="SULFOQUINOVOSYL TRANSFERASE SQD2"/>
    <property type="match status" value="1"/>
</dbReference>
<evidence type="ECO:0000313" key="4">
    <source>
        <dbReference type="Proteomes" id="UP001199525"/>
    </source>
</evidence>
<dbReference type="Proteomes" id="UP001199525">
    <property type="component" value="Unassembled WGS sequence"/>
</dbReference>
<dbReference type="InterPro" id="IPR050194">
    <property type="entry name" value="Glycosyltransferase_grp1"/>
</dbReference>
<proteinExistence type="predicted"/>
<evidence type="ECO:0000259" key="2">
    <source>
        <dbReference type="Pfam" id="PF13439"/>
    </source>
</evidence>
<comment type="caution">
    <text evidence="3">The sequence shown here is derived from an EMBL/GenBank/DDBJ whole genome shotgun (WGS) entry which is preliminary data.</text>
</comment>
<evidence type="ECO:0000259" key="1">
    <source>
        <dbReference type="Pfam" id="PF00534"/>
    </source>
</evidence>
<protein>
    <submittedName>
        <fullName evidence="3">Glycosyltransferase family 1 protein</fullName>
    </submittedName>
</protein>